<reference evidence="1 2" key="1">
    <citation type="submission" date="2017-09" db="EMBL/GenBank/DDBJ databases">
        <title>Depth-based differentiation of microbial function through sediment-hosted aquifers and enrichment of novel symbionts in the deep terrestrial subsurface.</title>
        <authorList>
            <person name="Probst A.J."/>
            <person name="Ladd B."/>
            <person name="Jarett J.K."/>
            <person name="Geller-Mcgrath D.E."/>
            <person name="Sieber C.M."/>
            <person name="Emerson J.B."/>
            <person name="Anantharaman K."/>
            <person name="Thomas B.C."/>
            <person name="Malmstrom R."/>
            <person name="Stieglmeier M."/>
            <person name="Klingl A."/>
            <person name="Woyke T."/>
            <person name="Ryan C.M."/>
            <person name="Banfield J.F."/>
        </authorList>
    </citation>
    <scope>NUCLEOTIDE SEQUENCE [LARGE SCALE GENOMIC DNA]</scope>
    <source>
        <strain evidence="1">CG08_land_8_20_14_0_20_40_16</strain>
    </source>
</reference>
<dbReference type="InterPro" id="IPR036583">
    <property type="entry name" value="23S_rRNA_IVS_sf"/>
</dbReference>
<evidence type="ECO:0000313" key="2">
    <source>
        <dbReference type="Proteomes" id="UP000231542"/>
    </source>
</evidence>
<name>A0A2H0YWY4_9BACT</name>
<evidence type="ECO:0000313" key="1">
    <source>
        <dbReference type="EMBL" id="PIS42995.1"/>
    </source>
</evidence>
<dbReference type="InterPro" id="IPR012657">
    <property type="entry name" value="23S_rRNA-intervening_sequence"/>
</dbReference>
<dbReference type="Proteomes" id="UP000231542">
    <property type="component" value="Unassembled WGS sequence"/>
</dbReference>
<sequence>MEAKKPIRSFKDLEVYRNLYKSSILVMTKIIPQLPRSEEFDLKNQLSRSCKAAARLIAEGYAKKHQKKGFQKYIDDSMAECNETIVSLEHVKDIYNIEPNLCEELVKVYDISARQLFKLAEAWDKFKFRSRHTTPDNSNNT</sequence>
<gene>
    <name evidence="1" type="ORF">COT24_00625</name>
</gene>
<dbReference type="SUPFAM" id="SSF158446">
    <property type="entry name" value="IVS-encoded protein-like"/>
    <property type="match status" value="1"/>
</dbReference>
<dbReference type="Gene3D" id="1.20.1440.60">
    <property type="entry name" value="23S rRNA-intervening sequence"/>
    <property type="match status" value="1"/>
</dbReference>
<dbReference type="NCBIfam" id="TIGR02436">
    <property type="entry name" value="four helix bundle protein"/>
    <property type="match status" value="1"/>
</dbReference>
<dbReference type="Pfam" id="PF05635">
    <property type="entry name" value="23S_rRNA_IVP"/>
    <property type="match status" value="1"/>
</dbReference>
<accession>A0A2H0YWY4</accession>
<protein>
    <submittedName>
        <fullName evidence="1">Four helix bundle protein</fullName>
    </submittedName>
</protein>
<dbReference type="AlphaFoldDB" id="A0A2H0YWY4"/>
<dbReference type="EMBL" id="PEXU01000007">
    <property type="protein sequence ID" value="PIS42995.1"/>
    <property type="molecule type" value="Genomic_DNA"/>
</dbReference>
<organism evidence="1 2">
    <name type="scientific">Candidatus Kerfeldbacteria bacterium CG08_land_8_20_14_0_20_40_16</name>
    <dbReference type="NCBI Taxonomy" id="2014244"/>
    <lineage>
        <taxon>Bacteria</taxon>
        <taxon>Candidatus Kerfeldiibacteriota</taxon>
    </lineage>
</organism>
<comment type="caution">
    <text evidence="1">The sequence shown here is derived from an EMBL/GenBank/DDBJ whole genome shotgun (WGS) entry which is preliminary data.</text>
</comment>
<proteinExistence type="predicted"/>